<dbReference type="PROSITE" id="PS51257">
    <property type="entry name" value="PROKAR_LIPOPROTEIN"/>
    <property type="match status" value="1"/>
</dbReference>
<dbReference type="PROSITE" id="PS51387">
    <property type="entry name" value="FAD_PCMH"/>
    <property type="match status" value="1"/>
</dbReference>
<dbReference type="InterPro" id="IPR006094">
    <property type="entry name" value="Oxid_FAD_bind_N"/>
</dbReference>
<dbReference type="PANTHER" id="PTHR13878:SF91">
    <property type="entry name" value="FAD BINDING DOMAIN PROTEIN (AFU_ORTHOLOGUE AFUA_6G12070)-RELATED"/>
    <property type="match status" value="1"/>
</dbReference>
<dbReference type="InterPro" id="IPR016166">
    <property type="entry name" value="FAD-bd_PCMH"/>
</dbReference>
<gene>
    <name evidence="5" type="ORF">QBC46DRAFT_422497</name>
</gene>
<dbReference type="InterPro" id="IPR050432">
    <property type="entry name" value="FAD-linked_Oxidoreductases_BP"/>
</dbReference>
<organism evidence="5 6">
    <name type="scientific">Diplogelasinospora grovesii</name>
    <dbReference type="NCBI Taxonomy" id="303347"/>
    <lineage>
        <taxon>Eukaryota</taxon>
        <taxon>Fungi</taxon>
        <taxon>Dikarya</taxon>
        <taxon>Ascomycota</taxon>
        <taxon>Pezizomycotina</taxon>
        <taxon>Sordariomycetes</taxon>
        <taxon>Sordariomycetidae</taxon>
        <taxon>Sordariales</taxon>
        <taxon>Diplogelasinosporaceae</taxon>
        <taxon>Diplogelasinospora</taxon>
    </lineage>
</organism>
<dbReference type="Gene3D" id="3.30.465.10">
    <property type="match status" value="2"/>
</dbReference>
<feature type="chain" id="PRO_5042949100" description="FAD-binding PCMH-type domain-containing protein" evidence="3">
    <location>
        <begin position="26"/>
        <end position="581"/>
    </location>
</feature>
<proteinExistence type="inferred from homology"/>
<evidence type="ECO:0000313" key="5">
    <source>
        <dbReference type="EMBL" id="KAK3935483.1"/>
    </source>
</evidence>
<evidence type="ECO:0000256" key="3">
    <source>
        <dbReference type="SAM" id="SignalP"/>
    </source>
</evidence>
<comment type="similarity">
    <text evidence="1">Belongs to the oxygen-dependent FAD-linked oxidoreductase family.</text>
</comment>
<dbReference type="EMBL" id="MU853921">
    <property type="protein sequence ID" value="KAK3935483.1"/>
    <property type="molecule type" value="Genomic_DNA"/>
</dbReference>
<dbReference type="InterPro" id="IPR012951">
    <property type="entry name" value="BBE"/>
</dbReference>
<sequence>MEQKTSKVVVSALLAGAFGAVACHASRTCRYLPGDAGWPSQAAWHQLNNTVGGRLIAGTPLGRPCFEPDLNAAECAAIKAEWTDLHPFIADPVNVMSPYWMNNSCDPFYGPSGTCKLGSLAVYAINVTNAQDAVAGVRFASANNIRLTIKNTGHDYLGRSSGAGSLALWTHNLKDITFLDYRSADYTGPAARLGAGVEGTDLGPVAAAHGYRVLGGSCPTVGVAGGFTQGGGHSPLSAKYGLGADQVLEWEVVTADGVHTTASASQNPALYWALRGGGAGNYAVVLSMTVKAHPDGPAAGAGFLIVNDDDDKFWAAVAAWLKHLLVLDTLDGYMTAFTITALDFALDFALLPDAASVDDITAPLAPFFAELDELKVTLAQSRASVSANYADWYETWAAPITYSTNNSIGGRLISRSAVQDRLPALVAVFRDIAEYSAAEVGGSALKGLAFNVTSARVGSAALPGADAVLPAWRDALFTLNFLIPLAEDADWETINSGQAWINDKQDELRAVTPGGGTYMNQATWDNPNWKEDYFGSNYKALFAIKAAYDPEDLFWADAAVGSDVAWVRAADGRLCRPEANT</sequence>
<dbReference type="Proteomes" id="UP001303473">
    <property type="component" value="Unassembled WGS sequence"/>
</dbReference>
<evidence type="ECO:0000256" key="2">
    <source>
        <dbReference type="ARBA" id="ARBA00023002"/>
    </source>
</evidence>
<keyword evidence="3" id="KW-0732">Signal</keyword>
<name>A0AAN6N096_9PEZI</name>
<evidence type="ECO:0000259" key="4">
    <source>
        <dbReference type="PROSITE" id="PS51387"/>
    </source>
</evidence>
<dbReference type="Pfam" id="PF01565">
    <property type="entry name" value="FAD_binding_4"/>
    <property type="match status" value="1"/>
</dbReference>
<feature type="signal peptide" evidence="3">
    <location>
        <begin position="1"/>
        <end position="25"/>
    </location>
</feature>
<feature type="domain" description="FAD-binding PCMH-type" evidence="4">
    <location>
        <begin position="117"/>
        <end position="295"/>
    </location>
</feature>
<dbReference type="InterPro" id="IPR016169">
    <property type="entry name" value="FAD-bd_PCMH_sub2"/>
</dbReference>
<dbReference type="PANTHER" id="PTHR13878">
    <property type="entry name" value="GULONOLACTONE OXIDASE"/>
    <property type="match status" value="1"/>
</dbReference>
<reference evidence="6" key="1">
    <citation type="journal article" date="2023" name="Mol. Phylogenet. Evol.">
        <title>Genome-scale phylogeny and comparative genomics of the fungal order Sordariales.</title>
        <authorList>
            <person name="Hensen N."/>
            <person name="Bonometti L."/>
            <person name="Westerberg I."/>
            <person name="Brannstrom I.O."/>
            <person name="Guillou S."/>
            <person name="Cros-Aarteil S."/>
            <person name="Calhoun S."/>
            <person name="Haridas S."/>
            <person name="Kuo A."/>
            <person name="Mondo S."/>
            <person name="Pangilinan J."/>
            <person name="Riley R."/>
            <person name="LaButti K."/>
            <person name="Andreopoulos B."/>
            <person name="Lipzen A."/>
            <person name="Chen C."/>
            <person name="Yan M."/>
            <person name="Daum C."/>
            <person name="Ng V."/>
            <person name="Clum A."/>
            <person name="Steindorff A."/>
            <person name="Ohm R.A."/>
            <person name="Martin F."/>
            <person name="Silar P."/>
            <person name="Natvig D.O."/>
            <person name="Lalanne C."/>
            <person name="Gautier V."/>
            <person name="Ament-Velasquez S.L."/>
            <person name="Kruys A."/>
            <person name="Hutchinson M.I."/>
            <person name="Powell A.J."/>
            <person name="Barry K."/>
            <person name="Miller A.N."/>
            <person name="Grigoriev I.V."/>
            <person name="Debuchy R."/>
            <person name="Gladieux P."/>
            <person name="Hiltunen Thoren M."/>
            <person name="Johannesson H."/>
        </authorList>
    </citation>
    <scope>NUCLEOTIDE SEQUENCE [LARGE SCALE GENOMIC DNA]</scope>
    <source>
        <strain evidence="6">CBS 340.73</strain>
    </source>
</reference>
<keyword evidence="6" id="KW-1185">Reference proteome</keyword>
<protein>
    <recommendedName>
        <fullName evidence="4">FAD-binding PCMH-type domain-containing protein</fullName>
    </recommendedName>
</protein>
<evidence type="ECO:0000256" key="1">
    <source>
        <dbReference type="ARBA" id="ARBA00005466"/>
    </source>
</evidence>
<dbReference type="Pfam" id="PF08031">
    <property type="entry name" value="BBE"/>
    <property type="match status" value="1"/>
</dbReference>
<keyword evidence="2" id="KW-0560">Oxidoreductase</keyword>
<dbReference type="GO" id="GO:0016491">
    <property type="term" value="F:oxidoreductase activity"/>
    <property type="evidence" value="ECO:0007669"/>
    <property type="project" value="UniProtKB-KW"/>
</dbReference>
<dbReference type="GO" id="GO:0071949">
    <property type="term" value="F:FAD binding"/>
    <property type="evidence" value="ECO:0007669"/>
    <property type="project" value="InterPro"/>
</dbReference>
<comment type="caution">
    <text evidence="5">The sequence shown here is derived from an EMBL/GenBank/DDBJ whole genome shotgun (WGS) entry which is preliminary data.</text>
</comment>
<dbReference type="InterPro" id="IPR036318">
    <property type="entry name" value="FAD-bd_PCMH-like_sf"/>
</dbReference>
<dbReference type="SUPFAM" id="SSF56176">
    <property type="entry name" value="FAD-binding/transporter-associated domain-like"/>
    <property type="match status" value="1"/>
</dbReference>
<accession>A0AAN6N096</accession>
<evidence type="ECO:0000313" key="6">
    <source>
        <dbReference type="Proteomes" id="UP001303473"/>
    </source>
</evidence>
<dbReference type="AlphaFoldDB" id="A0AAN6N096"/>